<dbReference type="Proteomes" id="UP000516148">
    <property type="component" value="Chromosome"/>
</dbReference>
<accession>A0A7H0LPR2</accession>
<dbReference type="RefSeq" id="WP_187763970.1">
    <property type="nucleotide sequence ID" value="NZ_CP061038.1"/>
</dbReference>
<dbReference type="KEGG" id="spap:H3Z74_11325"/>
<evidence type="ECO:0008006" key="4">
    <source>
        <dbReference type="Google" id="ProtNLM"/>
    </source>
</evidence>
<feature type="transmembrane region" description="Helical" evidence="1">
    <location>
        <begin position="7"/>
        <end position="29"/>
    </location>
</feature>
<proteinExistence type="predicted"/>
<protein>
    <recommendedName>
        <fullName evidence="4">DUF2842 domain-containing protein</fullName>
    </recommendedName>
</protein>
<keyword evidence="1" id="KW-0812">Transmembrane</keyword>
<reference evidence="2 3" key="1">
    <citation type="submission" date="2020-09" db="EMBL/GenBank/DDBJ databases">
        <title>Sphingomonas sp., a new species isolated from pork steak.</title>
        <authorList>
            <person name="Heidler von Heilborn D."/>
        </authorList>
    </citation>
    <scope>NUCLEOTIDE SEQUENCE [LARGE SCALE GENOMIC DNA]</scope>
    <source>
        <strain evidence="3">S8-3T</strain>
    </source>
</reference>
<gene>
    <name evidence="2" type="ORF">H3Z74_11325</name>
</gene>
<organism evidence="2 3">
    <name type="scientific">Sphingomonas alpina</name>
    <dbReference type="NCBI Taxonomy" id="653931"/>
    <lineage>
        <taxon>Bacteria</taxon>
        <taxon>Pseudomonadati</taxon>
        <taxon>Pseudomonadota</taxon>
        <taxon>Alphaproteobacteria</taxon>
        <taxon>Sphingomonadales</taxon>
        <taxon>Sphingomonadaceae</taxon>
        <taxon>Sphingomonas</taxon>
    </lineage>
</organism>
<dbReference type="AlphaFoldDB" id="A0A7H0LPR2"/>
<name>A0A7H0LPR2_9SPHN</name>
<sequence>MTRTLVELLHIAAGVVATALIASLAVWAVPAAGRTIWWVAYFSMLAVAFMGIRPLRMAWKADRARRNGANPNE</sequence>
<keyword evidence="1" id="KW-1133">Transmembrane helix</keyword>
<evidence type="ECO:0000313" key="3">
    <source>
        <dbReference type="Proteomes" id="UP000516148"/>
    </source>
</evidence>
<evidence type="ECO:0000313" key="2">
    <source>
        <dbReference type="EMBL" id="QNQ11665.1"/>
    </source>
</evidence>
<evidence type="ECO:0000256" key="1">
    <source>
        <dbReference type="SAM" id="Phobius"/>
    </source>
</evidence>
<dbReference type="EMBL" id="CP061038">
    <property type="protein sequence ID" value="QNQ11665.1"/>
    <property type="molecule type" value="Genomic_DNA"/>
</dbReference>
<feature type="transmembrane region" description="Helical" evidence="1">
    <location>
        <begin position="35"/>
        <end position="55"/>
    </location>
</feature>
<keyword evidence="3" id="KW-1185">Reference proteome</keyword>
<keyword evidence="1" id="KW-0472">Membrane</keyword>